<dbReference type="Gene3D" id="1.20.1560.10">
    <property type="entry name" value="ABC transporter type 1, transmembrane domain"/>
    <property type="match status" value="1"/>
</dbReference>
<dbReference type="GO" id="GO:0005886">
    <property type="term" value="C:plasma membrane"/>
    <property type="evidence" value="ECO:0007669"/>
    <property type="project" value="UniProtKB-SubCell"/>
</dbReference>
<dbReference type="InterPro" id="IPR039421">
    <property type="entry name" value="Type_1_exporter"/>
</dbReference>
<organism evidence="12 13">
    <name type="scientific">Leuconostoc carnosum</name>
    <dbReference type="NCBI Taxonomy" id="1252"/>
    <lineage>
        <taxon>Bacteria</taxon>
        <taxon>Bacillati</taxon>
        <taxon>Bacillota</taxon>
        <taxon>Bacilli</taxon>
        <taxon>Lactobacillales</taxon>
        <taxon>Lactobacillaceae</taxon>
        <taxon>Leuconostoc</taxon>
    </lineage>
</organism>
<dbReference type="FunFam" id="1.20.1560.10:FF:000011">
    <property type="entry name" value="Multidrug ABC transporter ATP-binding protein"/>
    <property type="match status" value="1"/>
</dbReference>
<evidence type="ECO:0000256" key="3">
    <source>
        <dbReference type="ARBA" id="ARBA00022475"/>
    </source>
</evidence>
<keyword evidence="3" id="KW-1003">Cell membrane</keyword>
<reference evidence="12 13" key="1">
    <citation type="submission" date="2019-06" db="EMBL/GenBank/DDBJ databases">
        <title>Genome analyses of bacteria isolated from kimchi.</title>
        <authorList>
            <person name="Lee S."/>
            <person name="Ahn S."/>
            <person name="Roh S."/>
        </authorList>
    </citation>
    <scope>NUCLEOTIDE SEQUENCE [LARGE SCALE GENOMIC DNA]</scope>
    <source>
        <strain evidence="12 13">CBA3620</strain>
    </source>
</reference>
<dbReference type="SMART" id="SM00382">
    <property type="entry name" value="AAA"/>
    <property type="match status" value="1"/>
</dbReference>
<evidence type="ECO:0000256" key="5">
    <source>
        <dbReference type="ARBA" id="ARBA00022741"/>
    </source>
</evidence>
<feature type="transmembrane region" description="Helical" evidence="9">
    <location>
        <begin position="160"/>
        <end position="178"/>
    </location>
</feature>
<evidence type="ECO:0000256" key="7">
    <source>
        <dbReference type="ARBA" id="ARBA00022989"/>
    </source>
</evidence>
<dbReference type="InterPro" id="IPR011527">
    <property type="entry name" value="ABC1_TM_dom"/>
</dbReference>
<comment type="subcellular location">
    <subcellularLocation>
        <location evidence="1">Cell membrane</location>
        <topology evidence="1">Multi-pass membrane protein</topology>
    </subcellularLocation>
</comment>
<dbReference type="Gene3D" id="3.40.50.300">
    <property type="entry name" value="P-loop containing nucleotide triphosphate hydrolases"/>
    <property type="match status" value="1"/>
</dbReference>
<dbReference type="PROSITE" id="PS00211">
    <property type="entry name" value="ABC_TRANSPORTER_1"/>
    <property type="match status" value="1"/>
</dbReference>
<dbReference type="GO" id="GO:0015421">
    <property type="term" value="F:ABC-type oligopeptide transporter activity"/>
    <property type="evidence" value="ECO:0007669"/>
    <property type="project" value="TreeGrafter"/>
</dbReference>
<evidence type="ECO:0000259" key="10">
    <source>
        <dbReference type="PROSITE" id="PS50893"/>
    </source>
</evidence>
<dbReference type="PANTHER" id="PTHR43394:SF1">
    <property type="entry name" value="ATP-BINDING CASSETTE SUB-FAMILY B MEMBER 10, MITOCHONDRIAL"/>
    <property type="match status" value="1"/>
</dbReference>
<dbReference type="InterPro" id="IPR036640">
    <property type="entry name" value="ABC1_TM_sf"/>
</dbReference>
<proteinExistence type="predicted"/>
<keyword evidence="8 9" id="KW-0472">Membrane</keyword>
<gene>
    <name evidence="12" type="ORF">FGL89_04460</name>
</gene>
<accession>A0AAE6M3B1</accession>
<evidence type="ECO:0000259" key="11">
    <source>
        <dbReference type="PROSITE" id="PS50929"/>
    </source>
</evidence>
<name>A0AAE6M3B1_LEUCA</name>
<dbReference type="PROSITE" id="PS50929">
    <property type="entry name" value="ABC_TM1F"/>
    <property type="match status" value="1"/>
</dbReference>
<dbReference type="OMA" id="CRLYEPQ"/>
<feature type="transmembrane region" description="Helical" evidence="9">
    <location>
        <begin position="135"/>
        <end position="154"/>
    </location>
</feature>
<dbReference type="CDD" id="cd18541">
    <property type="entry name" value="ABC_6TM_TmrB_like"/>
    <property type="match status" value="1"/>
</dbReference>
<evidence type="ECO:0000256" key="6">
    <source>
        <dbReference type="ARBA" id="ARBA00022840"/>
    </source>
</evidence>
<feature type="domain" description="ABC transporter" evidence="10">
    <location>
        <begin position="338"/>
        <end position="573"/>
    </location>
</feature>
<evidence type="ECO:0000256" key="1">
    <source>
        <dbReference type="ARBA" id="ARBA00004651"/>
    </source>
</evidence>
<keyword evidence="7 9" id="KW-1133">Transmembrane helix</keyword>
<dbReference type="InterPro" id="IPR027417">
    <property type="entry name" value="P-loop_NTPase"/>
</dbReference>
<dbReference type="InterPro" id="IPR003593">
    <property type="entry name" value="AAA+_ATPase"/>
</dbReference>
<dbReference type="SUPFAM" id="SSF90123">
    <property type="entry name" value="ABC transporter transmembrane region"/>
    <property type="match status" value="1"/>
</dbReference>
<evidence type="ECO:0000256" key="9">
    <source>
        <dbReference type="SAM" id="Phobius"/>
    </source>
</evidence>
<dbReference type="AlphaFoldDB" id="A0AAE6M3B1"/>
<dbReference type="EMBL" id="CP042374">
    <property type="protein sequence ID" value="QEA33438.1"/>
    <property type="molecule type" value="Genomic_DNA"/>
</dbReference>
<feature type="transmembrane region" description="Helical" evidence="9">
    <location>
        <begin position="280"/>
        <end position="301"/>
    </location>
</feature>
<sequence>MSIFTQLMWFFRANKRLYIYGLSFLFLTEISQMVSPALLGSFTDRVIAREVTPEILLLYAGGILFFAILMYGFRYAWITNIFQGSALLEKTLRQQLFDHYMQMDTTFYQRHRTGDLMAHASNDLSAIQRVASGGILMLVDSIVIIVFTVISMIFVVDWRLTLIGVLPLPLLVIGVRYLSPKIREAFTASQEAFSELSNKSQESIAGIKAIKTLGQESQDVQAFEKEVTKTIKINKKVALIDSLFGPMATVIMTISYVIMMTYGGSLVVSNEITIGQLVSFATYLGLLVWPMFGLGQLFNVLERGNASYMRVQDILMEKSAIVEDTAGIDTLAQGNIKIDIESFVYPDDSDTKNALKNVHIDIKSGETLGIVGRVGSGKTTLLKLLLRQFDHYEGSIKIGNIDIKSYRFESYLRTIGYVAQENFLFSDTVANNIRFADVNKTQENVELAAKKAAFHEDVLKFPERYETEVGEHGVSLSGGQKQRLAIARALIINPEILILDDALSAVDARTEKQILSALKAERQEKTTIIAAHRMSSVMNADKIIVFEQGEIIESGTHAELMLKQGWYAQMYKQQQLVTTLVSKLDGQGG</sequence>
<dbReference type="InterPro" id="IPR017871">
    <property type="entry name" value="ABC_transporter-like_CS"/>
</dbReference>
<protein>
    <submittedName>
        <fullName evidence="12">ATP-binding cassette domain-containing protein</fullName>
    </submittedName>
</protein>
<dbReference type="PROSITE" id="PS50893">
    <property type="entry name" value="ABC_TRANSPORTER_2"/>
    <property type="match status" value="1"/>
</dbReference>
<keyword evidence="6 12" id="KW-0067">ATP-binding</keyword>
<dbReference type="Proteomes" id="UP000321332">
    <property type="component" value="Chromosome"/>
</dbReference>
<dbReference type="GeneID" id="61186988"/>
<keyword evidence="2" id="KW-0813">Transport</keyword>
<dbReference type="Pfam" id="PF00005">
    <property type="entry name" value="ABC_tran"/>
    <property type="match status" value="1"/>
</dbReference>
<dbReference type="PANTHER" id="PTHR43394">
    <property type="entry name" value="ATP-DEPENDENT PERMEASE MDL1, MITOCHONDRIAL"/>
    <property type="match status" value="1"/>
</dbReference>
<dbReference type="GO" id="GO:0005524">
    <property type="term" value="F:ATP binding"/>
    <property type="evidence" value="ECO:0007669"/>
    <property type="project" value="UniProtKB-KW"/>
</dbReference>
<dbReference type="FunFam" id="3.40.50.300:FF:000221">
    <property type="entry name" value="Multidrug ABC transporter ATP-binding protein"/>
    <property type="match status" value="1"/>
</dbReference>
<evidence type="ECO:0000256" key="2">
    <source>
        <dbReference type="ARBA" id="ARBA00022448"/>
    </source>
</evidence>
<evidence type="ECO:0000313" key="13">
    <source>
        <dbReference type="Proteomes" id="UP000321332"/>
    </source>
</evidence>
<dbReference type="SUPFAM" id="SSF52540">
    <property type="entry name" value="P-loop containing nucleoside triphosphate hydrolases"/>
    <property type="match status" value="1"/>
</dbReference>
<dbReference type="RefSeq" id="WP_014973619.1">
    <property type="nucleotide sequence ID" value="NZ_CP042374.1"/>
</dbReference>
<dbReference type="InterPro" id="IPR003439">
    <property type="entry name" value="ABC_transporter-like_ATP-bd"/>
</dbReference>
<dbReference type="Pfam" id="PF00664">
    <property type="entry name" value="ABC_membrane"/>
    <property type="match status" value="1"/>
</dbReference>
<dbReference type="GO" id="GO:0016887">
    <property type="term" value="F:ATP hydrolysis activity"/>
    <property type="evidence" value="ECO:0007669"/>
    <property type="project" value="InterPro"/>
</dbReference>
<keyword evidence="5" id="KW-0547">Nucleotide-binding</keyword>
<keyword evidence="4 9" id="KW-0812">Transmembrane</keyword>
<evidence type="ECO:0000313" key="12">
    <source>
        <dbReference type="EMBL" id="QEA33438.1"/>
    </source>
</evidence>
<feature type="transmembrane region" description="Helical" evidence="9">
    <location>
        <begin position="55"/>
        <end position="73"/>
    </location>
</feature>
<evidence type="ECO:0000256" key="4">
    <source>
        <dbReference type="ARBA" id="ARBA00022692"/>
    </source>
</evidence>
<evidence type="ECO:0000256" key="8">
    <source>
        <dbReference type="ARBA" id="ARBA00023136"/>
    </source>
</evidence>
<feature type="transmembrane region" description="Helical" evidence="9">
    <location>
        <begin position="238"/>
        <end position="260"/>
    </location>
</feature>
<feature type="domain" description="ABC transmembrane type-1" evidence="11">
    <location>
        <begin position="21"/>
        <end position="303"/>
    </location>
</feature>